<organism evidence="1">
    <name type="scientific">Corticoviridae sp</name>
    <dbReference type="NCBI Taxonomy" id="2832474"/>
    <lineage>
        <taxon>Viruses</taxon>
        <taxon>Varidnaviria</taxon>
        <taxon>Abadenavirae</taxon>
        <taxon>Produgelaviricota</taxon>
        <taxon>Belvinaviricetes</taxon>
        <taxon>Vinavirales</taxon>
        <taxon>Corticoviridae</taxon>
    </lineage>
</organism>
<sequence>MKNSNMSTDQTAQYKELEREACALVKQYGFFMPSPVKKFLAKMALFLNWQELTKEL</sequence>
<evidence type="ECO:0000313" key="1">
    <source>
        <dbReference type="EMBL" id="DAD55516.1"/>
    </source>
</evidence>
<dbReference type="EMBL" id="BK032494">
    <property type="protein sequence ID" value="DAD55516.1"/>
    <property type="molecule type" value="Genomic_DNA"/>
</dbReference>
<accession>A0A8D9PE53</accession>
<reference evidence="1" key="1">
    <citation type="journal article" date="2021" name="Proc. Natl. Acad. Sci. U.S.A.">
        <title>A Catalog of Tens of Thousands of Viruses from Human Metagenomes Reveals Hidden Associations with Chronic Diseases.</title>
        <authorList>
            <person name="Tisza M.J."/>
            <person name="Buck C.B."/>
        </authorList>
    </citation>
    <scope>NUCLEOTIDE SEQUENCE</scope>
    <source>
        <strain evidence="1">Ct6nR3</strain>
    </source>
</reference>
<name>A0A8D9PE53_9VIRU</name>
<proteinExistence type="predicted"/>
<protein>
    <submittedName>
        <fullName evidence="1">Uncharacterized protein</fullName>
    </submittedName>
</protein>